<feature type="region of interest" description="C-terminal hotdog fold" evidence="12">
    <location>
        <begin position="3930"/>
        <end position="4079"/>
    </location>
</feature>
<accession>A0A0S2DHF4</accession>
<dbReference type="CDD" id="cd02440">
    <property type="entry name" value="AdoMet_MTases"/>
    <property type="match status" value="1"/>
</dbReference>
<dbReference type="InterPro" id="IPR006162">
    <property type="entry name" value="Ppantetheine_attach_site"/>
</dbReference>
<dbReference type="SMART" id="SM01294">
    <property type="entry name" value="PKS_PP_betabranch"/>
    <property type="match status" value="5"/>
</dbReference>
<protein>
    <submittedName>
        <fullName evidence="17">Polyketide synthase pksM</fullName>
    </submittedName>
</protein>
<dbReference type="STRING" id="69.GLE_2494"/>
<dbReference type="PROSITE" id="PS50075">
    <property type="entry name" value="CARRIER"/>
    <property type="match status" value="6"/>
</dbReference>
<dbReference type="SMART" id="SM00823">
    <property type="entry name" value="PKS_PP"/>
    <property type="match status" value="6"/>
</dbReference>
<dbReference type="PATRIC" id="fig|69.6.peg.2457"/>
<dbReference type="InterPro" id="IPR001242">
    <property type="entry name" value="Condensation_dom"/>
</dbReference>
<dbReference type="PROSITE" id="PS52019">
    <property type="entry name" value="PKS_MFAS_DH"/>
    <property type="match status" value="2"/>
</dbReference>
<dbReference type="Gene3D" id="3.30.300.30">
    <property type="match status" value="1"/>
</dbReference>
<dbReference type="Pfam" id="PF00109">
    <property type="entry name" value="ketoacyl-synt"/>
    <property type="match status" value="3"/>
</dbReference>
<evidence type="ECO:0000256" key="7">
    <source>
        <dbReference type="ARBA" id="ARBA00022553"/>
    </source>
</evidence>
<dbReference type="Pfam" id="PF22336">
    <property type="entry name" value="RhiE-like_linker"/>
    <property type="match status" value="3"/>
</dbReference>
<feature type="active site" description="Proton acceptor; for dehydratase activity" evidence="12">
    <location>
        <position position="1698"/>
    </location>
</feature>
<feature type="active site" description="Proton acceptor; for dehydratase activity" evidence="12">
    <location>
        <position position="3818"/>
    </location>
</feature>
<feature type="compositionally biased region" description="Basic and acidic residues" evidence="13">
    <location>
        <begin position="4497"/>
        <end position="4511"/>
    </location>
</feature>
<evidence type="ECO:0000256" key="11">
    <source>
        <dbReference type="ARBA" id="ARBA00054155"/>
    </source>
</evidence>
<keyword evidence="7" id="KW-0597">Phosphoprotein</keyword>
<dbReference type="InterPro" id="IPR013968">
    <property type="entry name" value="PKS_KR"/>
</dbReference>
<sequence>MNVRDLLAAFQRGELSRGQLRERLQSLPPPDDDGALSEGQQGLWMLQCAQPHGFAYNIPICLRLSGPLDPRALRAACIATLRAHPALASAVVERDSRPRRQAVAADALPFAVHAAEGWSEHELAQAMQARLREPFTLERGPWMRADLYSRGSDTGLLLIAVHHIAFDGGSVDAFLHTLCRAYERAAGASPQDAAPAGEERGFAEFVRWEREFVASEAGDQARRYWLQALQHAGPALGADVAGPVRPRTLRHALGADAGRAVAAACARLRITPAAFYLTLYQQLLAAAGGRAGAGVGMAVERRPHRDFDATVGCFVNLIVVPGDREPRAPLAQRLRRTHERLGEALSHADYPFPRVARELRRAGQGELFDTVFEYKNRGFFALPALAREWAGVRFEPVEGLYQEGEYPLAFKVAEREDGPVLYFDHDAARVPEATAEAWLEQLAASIHAALASLAEPVAAAAWRALPHTIQAQARRDPAALAAVDADAQLSYGELDARSDAIAAELRRAGVGADAIVGLLLERSNDALCALLGVWKSGAAYLALDPQLPAERLRFMIEDAGATTLIVREAQSRQLPCPVARTLVLERIAAVAAQERAAPAIDPGQLAYVVYTSGSTGAPKGVALTHAGLANLAQAQAAAFGVGAGERVLQFAPWSFDASVWEIAMAWSAGATLYLAPNGSLQRSDRLAGLMSEARIAVATLPPSALTLLDATPLPHLRILIVAGEECTPALAQRWMPRCRFVNAYGPSETTVCATFKPCDPERADTFAPGSVPIGRAIANTDARALDPRTLQPVAAGEVGELFVAGAALARGYLGRAALTAERFVADPYGAPGARMYRTGDRVRLLADGELQFVGRADAQVKIRGSRVELGEVEAAAQSHPGVAQCAVALWPQRGQLVAFAVTGPDAAPDAAALRRHIGERLPDYMVPTRVEFLARLPTTAHGKVDRDALLARLRDPDLKEPPAMLRERDIEATVSSILGEVLRLREVPVDQGFFDIGGDSILAVGAARRIADAFGIAFDATHLLDLASVRRIAAHIAAHAVAPGVAQAAVPAQDARHPSAPAPQPRGSEPDRLDDCVAIIGISCQLPGARDHREFWDNLREGVESIEFLDPQALRAAGVPETVLARPGLVAARAAIHDKDCFDAEFFQVSAQDAQAMDPQLRLLLQHSWKAVEDAGYRTAAIGDAGVFMSAANAGYHADAAPTPWTLMESSKQYVASAWSQPGSIPTLISHRLGLRGPSLFVHSNCSSSLVALHTAYRSLLAGDARHALVGAATLSASESLGYVAERGMNFSSDGHLRPFDADADGMLGGEGVAVVLLKRAREAIVDGDHVYALLRATAVNNDGADKAGYYAPSAGGQARVIERVLSDSGVDAESIGYIEAHGTATRLGDPLELAALGQAFARHTGRRQFCGIGSVKSNLGHLDTAAGLVGCIKVALSLRHGEIPPSLNYARPNPAIDFAHSPFYVVDRRTPWPQRETPHRAGVSSFGIGGTNAHALLEQFRAPAQAAREPRRCLVPLSARKPERLRQYAADLLAFLDRGAGEAALEDIAYTLQVGREPFACRLALLAQSVDELREGLRGFLAATSAPAAKPAYDADELAQLLPHWAGSGQWDKIAAAWTAGADIDWRALGDAGQARRIALPTYPFAPTRHGRPTAAPAPASAPVAVLHPLLHRNDSSLRRHRYTSVFDGGEFVFADHQVRGARLLPGVAYLEMARAALAQALRSEQAAITLHNVSWLRPLIVGPRPLAVHVTVAERASGGYAFQVASTQADGAECVHCEGSASLAGADTPAAGAERRLDFDALRAQCGGAIAGADCYALFDRLGCRYGPSLRALVDTRAGVDGDGRRFALGRLRLSAQAQRDERYVLHPGLLDSALQASIGLGLDPLSEPEANDASLDGAELEQTLPFSIDRVRITQAPGDSAWVLVREAADSSQAVNKLDLSLCDEHGRIAVEIAGLSARVVSGAGDEIAAATVQTHSQAPRAAASAAVAVPATAEAQAETETGLPLGALPLVPVWDDLGPPEAALLAAEASARRILLIGADAALRDGLLAACGEAELRELEPQHSQVEAIVAIRALRPTHVVWIAQGAAAGVAADAQVLRCLRLAKALLREGFEARPLHLLALTAQALAVRNDECGDPAQAAVHGFLGSLAKEYPHWSVRACDLDALDRCPWPALLDAAPDPENSSLALREGSRYQRRLVPAQLPDSPRSRMVEGGVYVVLGGAGGLGRAWSEYALRRYRAHIVWLGRREQDETIGAALRQLSGLGGSVRYLSVDARKRSELEAALKQVESEHGVVHGFVHSALTLHDRGVMAVEEAAFADALSSKIATAAALAGALARYRPADFVLFFSALQSFNPSPGQSSYAAGSAYLDAMATWLRRKGHAGARTINWGYWGSVGIVASDAHRRRMLHIGEGSIEPAEAMPVIEAALAGPFDQVALLKRSAAHGGAALPILRDDTIQLASAAAGLRFALPDTALVAAPAAPEPEQSDELDAALASGLLVQIERFGGDGSGQPPRLSWPALHARLGKPALYGPWLREALAFLCRTGRLRELGDDEFARGPVSADWAAVERYFAGPLRDESERAHAALVAPLLRALPDILAGRADATAIMFADASVRRVEDVYKKNPFIEYFNRIVASMVAGYAEQRLRAEPGAPLRVLEIGAGTGATSAHLFQALKPHAAQVGEYRYTDVSRAFLGHAEREYRALAPYLRCQLLDIERPLAAQGIDCGGYDIAVATNVLHATGDIHLAVRHAKSALRRGGLLVINEMRGHELFAHLTFGLLPGWWAHRDGWLREPGSPGLAPAAWRRVLEEEGLRAIRFPAADAHRFGQQIIIAESDGVFRHKRTAVPSREQQPAPAAATPATEPAPVSVAAHEPPPAAMPMHEPAPVAATAPVSAARREDVLRFVRSAVAQTLELTVEDIHADEPFESYGVDSILAIRLANALRARFPDVSSTIVFEHPCVRALAMHLESLDAGTQTEPSPAAAATPAVAPVAENPAPAPAPAVAVAPAATAPDAGDVRAATIALVRAVVARTLEQPAEEIDADEPLENYGVDSILAIRIANELRETFAEVSSTVLFEHRSVAAIAAHFLATQPLAAQGLVPAPRKPEPAHAAPAAAPRAAPAAAYAAPAASVREAAPPAAAPAPQPASAPRPAAENRAIAIIGVSGRYPRAADLDQFWQRISRGEDCVEEIPAERWPLQGFYEADPAKAIAEGKSYCKWGGFIDGFADFDPLFFGIAPREAMAIDPHERLFLQETWRAFEHAGYTRDTLASRHQRRVGVFAGISQSGFERCASGQDAGGDAIHPQTSFGSVANRVSYLFDLQGPSMPIDTMCSSSLTAIHEACEHLLRGECEVAAAGGVNLNLHPSRYVASCEGRFLSTSGRCMSFGEGGDGFVPGEGVGVLILKPLARAVADGDPIHAVIRATAINHGGKAKGYTAPNPAAQRELVKTAIAKAGIGADDISFVEAHGTGTELGDPIEIEALTQAFRASTDARGFCAIGSVKSNIGHLEAAAGVAGVTKVLLQLKHRQLAPSLHAQRVNPHIAFESGPFRLQRELSPWQAPRAGGRRIASVSSFGAGGANAHLILEEYAAPAQAPAASGAPVLVPLSAKDDERLRERARQLLEACGGLQESQLADFAYTLQVGREAMESRLAFVADSLVQVREKLEGFLQQRKGLEQFHTGQAQRGRNGLSWLREDEDAQALIDTWLARGKLDRLCEAWVAGAARVDWERLYPQARPRRIALPTYPFAPERYWIGALPAASTDAARGDAGAGTPAQAAAYLHPLVHRNTSNLQGLRFSSRFSGREAVFADHRVAGQRILPAVAYLEMARAAAALAAQPGAGAPASIADVVWLKPVMAGDGPVDLHVHVRPQGEELVCEFVREERDAGDGARAAAPCVRASVRLRADAGPAPAQDLNALRAALVGAPLSGDACYRELAAMGVEYGPSHRGLVEVQSGADALGAFVLARLHLPAADAEGCALPPGLLDSAVQAAGFGVADAVHADNDGAASVPFALDRLQWFAACPDSCWVVVRRALSAPGAARTDIDLCDDDGRVCVRLQGLSGRPYRHGERAAAAPRTLFFVPDTAGDVAPADGAHRRLLACDVAAAALDGLAPTADRRALHSAAADPAERFAAYAAQALTHAQELMDEGGDAPAVLQLAVPERGAGRLHAALAALLRQAQAESSRPLRAQLLLVDAQADAASRVRALPLDGAGLREVELSGSQPRADAQEAATPWREGGVYLIAGGLGGIGAALVADIARAHASAKIVIAGRSDLDAAGLERLKRLSGLGAHVSYRCVDVSHRVQVEELVAEILAQHGALHGVLQCAGVAHRRALAALQADELGQTLTAKVAGTRNLDLATRHLPLDCFVLLSSLTARTGADGQAAYATANAFLDEYAQYRSQLQALGERSGRSLSLGLPYWHSEHGMRLPAQTVEQMRRRGFAALDADTGVAALKRALASPHAQVAVAHGDPALIRAALGTAPTDGDGGDRPTRAARHEATRETVSAQASEPPAPLAPAAPEDAVAALRAFLSEQLMIAPARIRAGDGFDAFGIDSVIAVRLTAALEKNHGPLSKTLFFEYATVADLAAYLATRRAPAAQTAAPARIETVSVQAASTQAASSEATHERPLASPIPVPQPTPARDRDRDRDDIAIIGLAGRYPRSPDLAAFWDNLKAGVDCVGEIPAERWSLEGFFDPDPAASGKSYSKWGGFIDGVADFDPRFFNISPREAPMMDPQERLFLMCSHEAVEDAGYTRQALNHGAQAHGGVGVFVGVMHAEYQLYGAQAQMAGEPLALGSGIGSVANRVSYFGNYQGPSLAVDTMCSSSLSAIHLACASLREGECGVAIAGGVNVSVHPNKYLGLSQARFASGNGRCAAFGEGGDGYVPGEGVGAVVLKPLARAVADGDRIYAVLKGSGVNHGGRANGFAVPNAAAQARLIGRTLERSGVDPAAIGYVEAHGTGTALGDPIEIAGLTRALHERAEAAAGAAEAGEAHAGEPAALEPGSIRIGSVKSNIGHCESAAGIAGLTKVLLQLKHATLVPTLHAQRLNPNIDFARTPFAVQRALEPWPARRRADGTPAPRMAAVSSFGAGGSNAHLLVEEFLAAAPARDAAPQPHRPALIVLSASEAERLQDAARRLSASLAADGYGDADLDAIAATLQTGREHHAHRLGLSARSIAELARKLDAFAAGGREGCHYGVADPERASAPAGDLPALVERGEHERVLASWVAGTHWPWERLYAQRPCRLSLPTYPFARERYWAPDVLRGRVASVAGVAAVAPQPVRAPAPAAPAPAVAAPAAPPASVSDPRAASREVETMLRETLAEVLYMQPGDIALDTAFVDLGMDSVMGVEWLPMIQQRSGVPLGPTKIYEYPTIRELAAYVAGQRPAAGQGADAPANAQAAESRTAESQPAAPVAAASQVVADAASHVATDAPAAPAAAPAPLRRIEDVLRETLAEVLYMKPADVGIDTAFVDLGMDSVMGVEWLPMIEQRLGVALGPTKIYEYPTIRDLAGHVLAQSPAPAAATAPAPGSVDAWLQAIYDGKADPADAQEWLDTAAVDAQGAGHGD</sequence>
<dbReference type="InterPro" id="IPR020845">
    <property type="entry name" value="AMP-binding_CS"/>
</dbReference>
<dbReference type="InterPro" id="IPR045851">
    <property type="entry name" value="AMP-bd_C_sf"/>
</dbReference>
<feature type="domain" description="Carrier" evidence="14">
    <location>
        <begin position="961"/>
        <end position="1040"/>
    </location>
</feature>
<evidence type="ECO:0000256" key="4">
    <source>
        <dbReference type="ARBA" id="ARBA00006484"/>
    </source>
</evidence>
<feature type="domain" description="Carrier" evidence="14">
    <location>
        <begin position="4528"/>
        <end position="4604"/>
    </location>
</feature>
<evidence type="ECO:0000256" key="12">
    <source>
        <dbReference type="PROSITE-ProRule" id="PRU01363"/>
    </source>
</evidence>
<evidence type="ECO:0000256" key="2">
    <source>
        <dbReference type="ARBA" id="ARBA00004496"/>
    </source>
</evidence>
<dbReference type="Proteomes" id="UP000061569">
    <property type="component" value="Chromosome"/>
</dbReference>
<dbReference type="Pfam" id="PF21089">
    <property type="entry name" value="PKS_DH_N"/>
    <property type="match status" value="2"/>
</dbReference>
<keyword evidence="5" id="KW-0596">Phosphopantetheine</keyword>
<evidence type="ECO:0000256" key="3">
    <source>
        <dbReference type="ARBA" id="ARBA00004792"/>
    </source>
</evidence>
<dbReference type="Pfam" id="PF08242">
    <property type="entry name" value="Methyltransf_12"/>
    <property type="match status" value="1"/>
</dbReference>
<dbReference type="GO" id="GO:0004312">
    <property type="term" value="F:fatty acid synthase activity"/>
    <property type="evidence" value="ECO:0007669"/>
    <property type="project" value="TreeGrafter"/>
</dbReference>
<dbReference type="Pfam" id="PF00501">
    <property type="entry name" value="AMP-binding"/>
    <property type="match status" value="1"/>
</dbReference>
<dbReference type="SUPFAM" id="SSF51735">
    <property type="entry name" value="NAD(P)-binding Rossmann-fold domains"/>
    <property type="match status" value="3"/>
</dbReference>
<evidence type="ECO:0000256" key="6">
    <source>
        <dbReference type="ARBA" id="ARBA00022490"/>
    </source>
</evidence>
<dbReference type="Gene3D" id="1.10.1240.100">
    <property type="match status" value="3"/>
</dbReference>
<feature type="domain" description="Ketosynthase family 3 (KS3)" evidence="15">
    <location>
        <begin position="1074"/>
        <end position="1500"/>
    </location>
</feature>
<feature type="region of interest" description="Disordered" evidence="13">
    <location>
        <begin position="5400"/>
        <end position="5423"/>
    </location>
</feature>
<comment type="similarity">
    <text evidence="4">Belongs to the short-chain dehydrogenases/reductases (SDR) family.</text>
</comment>
<evidence type="ECO:0000259" key="15">
    <source>
        <dbReference type="PROSITE" id="PS52004"/>
    </source>
</evidence>
<dbReference type="GO" id="GO:0005886">
    <property type="term" value="C:plasma membrane"/>
    <property type="evidence" value="ECO:0007669"/>
    <property type="project" value="TreeGrafter"/>
</dbReference>
<organism evidence="17 18">
    <name type="scientific">Lysobacter enzymogenes</name>
    <dbReference type="NCBI Taxonomy" id="69"/>
    <lineage>
        <taxon>Bacteria</taxon>
        <taxon>Pseudomonadati</taxon>
        <taxon>Pseudomonadota</taxon>
        <taxon>Gammaproteobacteria</taxon>
        <taxon>Lysobacterales</taxon>
        <taxon>Lysobacteraceae</taxon>
        <taxon>Lysobacter</taxon>
    </lineage>
</organism>
<dbReference type="EMBL" id="CP013140">
    <property type="protein sequence ID" value="ALN57843.1"/>
    <property type="molecule type" value="Genomic_DNA"/>
</dbReference>
<dbReference type="Pfam" id="PF02801">
    <property type="entry name" value="Ketoacyl-synt_C"/>
    <property type="match status" value="3"/>
</dbReference>
<dbReference type="SMART" id="SM00822">
    <property type="entry name" value="PKS_KR"/>
    <property type="match status" value="2"/>
</dbReference>
<dbReference type="PROSITE" id="PS00455">
    <property type="entry name" value="AMP_BINDING"/>
    <property type="match status" value="1"/>
</dbReference>
<dbReference type="GO" id="GO:0031177">
    <property type="term" value="F:phosphopantetheine binding"/>
    <property type="evidence" value="ECO:0007669"/>
    <property type="project" value="InterPro"/>
</dbReference>
<dbReference type="Pfam" id="PF14765">
    <property type="entry name" value="PS-DH"/>
    <property type="match status" value="2"/>
</dbReference>
<dbReference type="SUPFAM" id="SSF47336">
    <property type="entry name" value="ACP-like"/>
    <property type="match status" value="6"/>
</dbReference>
<feature type="domain" description="Ketosynthase family 3 (KS3)" evidence="15">
    <location>
        <begin position="3163"/>
        <end position="3594"/>
    </location>
</feature>
<reference evidence="17 18" key="1">
    <citation type="submission" date="2015-11" db="EMBL/GenBank/DDBJ databases">
        <title>Genome sequences of Lysobacter enzymogenes strain C3 and Lysobacter antibioticus ATCC 29479.</title>
        <authorList>
            <person name="Kobayashi D.Y."/>
        </authorList>
    </citation>
    <scope>NUCLEOTIDE SEQUENCE [LARGE SCALE GENOMIC DNA]</scope>
    <source>
        <strain evidence="17 18">C3</strain>
    </source>
</reference>
<comment type="function">
    <text evidence="11">Involved in production of the polyketide antibiotic thailandamide.</text>
</comment>
<feature type="compositionally biased region" description="Low complexity" evidence="13">
    <location>
        <begin position="2856"/>
        <end position="2878"/>
    </location>
</feature>
<evidence type="ECO:0000256" key="9">
    <source>
        <dbReference type="ARBA" id="ARBA00022737"/>
    </source>
</evidence>
<feature type="region of interest" description="Disordered" evidence="13">
    <location>
        <begin position="2851"/>
        <end position="2889"/>
    </location>
</feature>
<dbReference type="CDD" id="cd05930">
    <property type="entry name" value="A_NRPS"/>
    <property type="match status" value="1"/>
</dbReference>
<dbReference type="Gene3D" id="3.40.50.12780">
    <property type="entry name" value="N-terminal domain of ligase-like"/>
    <property type="match status" value="1"/>
</dbReference>
<evidence type="ECO:0000313" key="18">
    <source>
        <dbReference type="Proteomes" id="UP000061569"/>
    </source>
</evidence>
<dbReference type="InterPro" id="IPR014031">
    <property type="entry name" value="Ketoacyl_synth_C"/>
</dbReference>
<dbReference type="InterPro" id="IPR036291">
    <property type="entry name" value="NAD(P)-bd_dom_sf"/>
</dbReference>
<keyword evidence="8" id="KW-0808">Transferase</keyword>
<gene>
    <name evidence="17" type="ORF">GLE_2494</name>
</gene>
<feature type="region of interest" description="C-terminal hotdog fold" evidence="12">
    <location>
        <begin position="1809"/>
        <end position="1970"/>
    </location>
</feature>
<dbReference type="Gene3D" id="3.10.129.110">
    <property type="entry name" value="Polyketide synthase dehydratase"/>
    <property type="match status" value="2"/>
</dbReference>
<dbReference type="GO" id="GO:0005737">
    <property type="term" value="C:cytoplasm"/>
    <property type="evidence" value="ECO:0007669"/>
    <property type="project" value="UniProtKB-SubCell"/>
</dbReference>
<dbReference type="SMART" id="SM00826">
    <property type="entry name" value="PKS_DH"/>
    <property type="match status" value="2"/>
</dbReference>
<feature type="compositionally biased region" description="Low complexity" evidence="13">
    <location>
        <begin position="5302"/>
        <end position="5318"/>
    </location>
</feature>
<feature type="region of interest" description="Disordered" evidence="13">
    <location>
        <begin position="4623"/>
        <end position="4658"/>
    </location>
</feature>
<dbReference type="InterPro" id="IPR049551">
    <property type="entry name" value="PKS_DH_C"/>
</dbReference>
<dbReference type="InterPro" id="IPR054514">
    <property type="entry name" value="RhiE-like_linker"/>
</dbReference>
<dbReference type="Pfam" id="PF08659">
    <property type="entry name" value="KR"/>
    <property type="match status" value="2"/>
</dbReference>
<dbReference type="InterPro" id="IPR049900">
    <property type="entry name" value="PKS_mFAS_DH"/>
</dbReference>
<feature type="domain" description="Ketosynthase family 3 (KS3)" evidence="15">
    <location>
        <begin position="4658"/>
        <end position="5111"/>
    </location>
</feature>
<keyword evidence="6" id="KW-0963">Cytoplasm</keyword>
<evidence type="ECO:0000313" key="17">
    <source>
        <dbReference type="EMBL" id="ALN57843.1"/>
    </source>
</evidence>
<dbReference type="FunFam" id="3.40.50.980:FF:000001">
    <property type="entry name" value="Non-ribosomal peptide synthetase"/>
    <property type="match status" value="1"/>
</dbReference>
<dbReference type="InterPro" id="IPR013217">
    <property type="entry name" value="Methyltransf_12"/>
</dbReference>
<feature type="domain" description="Carrier" evidence="14">
    <location>
        <begin position="5453"/>
        <end position="5530"/>
    </location>
</feature>
<dbReference type="Pfam" id="PF00550">
    <property type="entry name" value="PP-binding"/>
    <property type="match status" value="6"/>
</dbReference>
<dbReference type="InterPro" id="IPR025110">
    <property type="entry name" value="AMP-bd_C"/>
</dbReference>
<dbReference type="InterPro" id="IPR000873">
    <property type="entry name" value="AMP-dep_synth/lig_dom"/>
</dbReference>
<dbReference type="PANTHER" id="PTHR43775:SF37">
    <property type="entry name" value="SI:DKEY-61P9.11"/>
    <property type="match status" value="1"/>
</dbReference>
<dbReference type="PROSITE" id="PS52004">
    <property type="entry name" value="KS3_2"/>
    <property type="match status" value="3"/>
</dbReference>
<dbReference type="InterPro" id="IPR010071">
    <property type="entry name" value="AA_adenyl_dom"/>
</dbReference>
<feature type="domain" description="PKS/mFAS DH" evidence="16">
    <location>
        <begin position="3789"/>
        <end position="4079"/>
    </location>
</feature>
<dbReference type="Gene3D" id="1.10.1200.10">
    <property type="entry name" value="ACP-like"/>
    <property type="match status" value="6"/>
</dbReference>
<evidence type="ECO:0000256" key="13">
    <source>
        <dbReference type="SAM" id="MobiDB-lite"/>
    </source>
</evidence>
<dbReference type="InterPro" id="IPR009081">
    <property type="entry name" value="PP-bd_ACP"/>
</dbReference>
<feature type="domain" description="Carrier" evidence="14">
    <location>
        <begin position="3026"/>
        <end position="3099"/>
    </location>
</feature>
<feature type="region of interest" description="N-terminal hotdog fold" evidence="12">
    <location>
        <begin position="3789"/>
        <end position="3914"/>
    </location>
</feature>
<evidence type="ECO:0000256" key="10">
    <source>
        <dbReference type="ARBA" id="ARBA00023268"/>
    </source>
</evidence>
<evidence type="ECO:0000256" key="1">
    <source>
        <dbReference type="ARBA" id="ARBA00001957"/>
    </source>
</evidence>
<dbReference type="Pfam" id="PF00668">
    <property type="entry name" value="Condensation"/>
    <property type="match status" value="1"/>
</dbReference>
<dbReference type="InterPro" id="IPR050091">
    <property type="entry name" value="PKS_NRPS_Biosynth_Enz"/>
</dbReference>
<dbReference type="NCBIfam" id="TIGR01733">
    <property type="entry name" value="AA-adenyl-dom"/>
    <property type="match status" value="1"/>
</dbReference>
<dbReference type="SMART" id="SM00825">
    <property type="entry name" value="PKS_KS"/>
    <property type="match status" value="3"/>
</dbReference>
<feature type="domain" description="Carrier" evidence="14">
    <location>
        <begin position="2902"/>
        <end position="2978"/>
    </location>
</feature>
<dbReference type="InterPro" id="IPR016039">
    <property type="entry name" value="Thiolase-like"/>
</dbReference>
<dbReference type="Pfam" id="PF13193">
    <property type="entry name" value="AMP-binding_C"/>
    <property type="match status" value="1"/>
</dbReference>
<dbReference type="Gene3D" id="3.40.47.10">
    <property type="match status" value="3"/>
</dbReference>
<dbReference type="OrthoDB" id="9808669at2"/>
<feature type="domain" description="PKS/mFAS DH" evidence="16">
    <location>
        <begin position="1669"/>
        <end position="1970"/>
    </location>
</feature>
<proteinExistence type="inferred from homology"/>
<dbReference type="GO" id="GO:0009403">
    <property type="term" value="P:toxin biosynthetic process"/>
    <property type="evidence" value="ECO:0007669"/>
    <property type="project" value="UniProtKB-ARBA"/>
</dbReference>
<keyword evidence="10" id="KW-0511">Multifunctional enzyme</keyword>
<dbReference type="InterPro" id="IPR020841">
    <property type="entry name" value="PKS_Beta-ketoAc_synthase_dom"/>
</dbReference>
<evidence type="ECO:0000256" key="8">
    <source>
        <dbReference type="ARBA" id="ARBA00022679"/>
    </source>
</evidence>
<dbReference type="InterPro" id="IPR057326">
    <property type="entry name" value="KR_dom"/>
</dbReference>
<dbReference type="Gene3D" id="3.30.559.10">
    <property type="entry name" value="Chloramphenicol acetyltransferase-like domain"/>
    <property type="match status" value="1"/>
</dbReference>
<dbReference type="InterPro" id="IPR023213">
    <property type="entry name" value="CAT-like_dom_sf"/>
</dbReference>
<dbReference type="PANTHER" id="PTHR43775">
    <property type="entry name" value="FATTY ACID SYNTHASE"/>
    <property type="match status" value="1"/>
</dbReference>
<dbReference type="InterPro" id="IPR020806">
    <property type="entry name" value="PKS_PP-bd"/>
</dbReference>
<dbReference type="Gene3D" id="3.40.50.720">
    <property type="entry name" value="NAD(P)-binding Rossmann-like Domain"/>
    <property type="match status" value="2"/>
</dbReference>
<comment type="subcellular location">
    <subcellularLocation>
        <location evidence="2">Cytoplasm</location>
    </subcellularLocation>
</comment>
<feature type="active site" description="Proton donor; for dehydratase activity" evidence="12">
    <location>
        <position position="1874"/>
    </location>
</feature>
<dbReference type="SUPFAM" id="SSF56801">
    <property type="entry name" value="Acetyl-CoA synthetase-like"/>
    <property type="match status" value="1"/>
</dbReference>
<dbReference type="Gene3D" id="3.30.559.30">
    <property type="entry name" value="Nonribosomal peptide synthetase, condensation domain"/>
    <property type="match status" value="1"/>
</dbReference>
<dbReference type="GO" id="GO:0071770">
    <property type="term" value="P:DIM/DIP cell wall layer assembly"/>
    <property type="evidence" value="ECO:0007669"/>
    <property type="project" value="TreeGrafter"/>
</dbReference>
<dbReference type="FunFam" id="3.40.50.12780:FF:000012">
    <property type="entry name" value="Non-ribosomal peptide synthetase"/>
    <property type="match status" value="1"/>
</dbReference>
<dbReference type="SUPFAM" id="SSF53901">
    <property type="entry name" value="Thiolase-like"/>
    <property type="match status" value="3"/>
</dbReference>
<dbReference type="InterPro" id="IPR042099">
    <property type="entry name" value="ANL_N_sf"/>
</dbReference>
<comment type="cofactor">
    <cofactor evidence="1">
        <name>pantetheine 4'-phosphate</name>
        <dbReference type="ChEBI" id="CHEBI:47942"/>
    </cofactor>
</comment>
<dbReference type="InterPro" id="IPR014030">
    <property type="entry name" value="Ketoacyl_synth_N"/>
</dbReference>
<dbReference type="InterPro" id="IPR020807">
    <property type="entry name" value="PKS_DH"/>
</dbReference>
<dbReference type="SUPFAM" id="SSF53335">
    <property type="entry name" value="S-adenosyl-L-methionine-dependent methyltransferases"/>
    <property type="match status" value="1"/>
</dbReference>
<evidence type="ECO:0000256" key="5">
    <source>
        <dbReference type="ARBA" id="ARBA00022450"/>
    </source>
</evidence>
<dbReference type="FunFam" id="3.40.47.10:FF:000019">
    <property type="entry name" value="Polyketide synthase type I"/>
    <property type="match status" value="2"/>
</dbReference>
<comment type="pathway">
    <text evidence="3">Antibiotic biosynthesis.</text>
</comment>
<dbReference type="InterPro" id="IPR036736">
    <property type="entry name" value="ACP-like_sf"/>
</dbReference>
<dbReference type="InterPro" id="IPR049552">
    <property type="entry name" value="PKS_DH_N"/>
</dbReference>
<dbReference type="KEGG" id="lez:GLE_2494"/>
<dbReference type="GO" id="GO:0006633">
    <property type="term" value="P:fatty acid biosynthetic process"/>
    <property type="evidence" value="ECO:0007669"/>
    <property type="project" value="TreeGrafter"/>
</dbReference>
<name>A0A0S2DHF4_LYSEN</name>
<dbReference type="InterPro" id="IPR042104">
    <property type="entry name" value="PKS_dehydratase_sf"/>
</dbReference>
<keyword evidence="9" id="KW-0677">Repeat</keyword>
<feature type="domain" description="Carrier" evidence="14">
    <location>
        <begin position="5320"/>
        <end position="5397"/>
    </location>
</feature>
<feature type="region of interest" description="Disordered" evidence="13">
    <location>
        <begin position="1049"/>
        <end position="1071"/>
    </location>
</feature>
<dbReference type="PROSITE" id="PS00012">
    <property type="entry name" value="PHOSPHOPANTETHEINE"/>
    <property type="match status" value="3"/>
</dbReference>
<evidence type="ECO:0000259" key="14">
    <source>
        <dbReference type="PROSITE" id="PS50075"/>
    </source>
</evidence>
<dbReference type="CDD" id="cd00833">
    <property type="entry name" value="PKS"/>
    <property type="match status" value="3"/>
</dbReference>
<feature type="active site" description="Proton donor; for dehydratase activity" evidence="12">
    <location>
        <position position="3993"/>
    </location>
</feature>
<dbReference type="Gene3D" id="3.40.50.150">
    <property type="entry name" value="Vaccinia Virus protein VP39"/>
    <property type="match status" value="1"/>
</dbReference>
<feature type="region of interest" description="Disordered" evidence="13">
    <location>
        <begin position="5297"/>
        <end position="5318"/>
    </location>
</feature>
<evidence type="ECO:0000259" key="16">
    <source>
        <dbReference type="PROSITE" id="PS52019"/>
    </source>
</evidence>
<feature type="region of interest" description="Disordered" evidence="13">
    <location>
        <begin position="4488"/>
        <end position="4527"/>
    </location>
</feature>
<dbReference type="SUPFAM" id="SSF52777">
    <property type="entry name" value="CoA-dependent acyltransferases"/>
    <property type="match status" value="2"/>
</dbReference>
<dbReference type="InterPro" id="IPR029063">
    <property type="entry name" value="SAM-dependent_MTases_sf"/>
</dbReference>
<feature type="region of interest" description="N-terminal hotdog fold" evidence="12">
    <location>
        <begin position="1669"/>
        <end position="1790"/>
    </location>
</feature>